<gene>
    <name evidence="1" type="ORF">SAMN05216529_10890</name>
</gene>
<dbReference type="Proteomes" id="UP000254051">
    <property type="component" value="Unassembled WGS sequence"/>
</dbReference>
<keyword evidence="2" id="KW-1185">Reference proteome</keyword>
<protein>
    <submittedName>
        <fullName evidence="1">Uncharacterized protein</fullName>
    </submittedName>
</protein>
<dbReference type="AlphaFoldDB" id="A0A315ZW56"/>
<evidence type="ECO:0000313" key="1">
    <source>
        <dbReference type="EMBL" id="SUQ14865.1"/>
    </source>
</evidence>
<dbReference type="EMBL" id="UHJJ01000008">
    <property type="protein sequence ID" value="SUQ14865.1"/>
    <property type="molecule type" value="Genomic_DNA"/>
</dbReference>
<name>A0A315ZW56_9FIRM</name>
<accession>A0A315ZW56</accession>
<reference evidence="2" key="1">
    <citation type="submission" date="2017-07" db="EMBL/GenBank/DDBJ databases">
        <authorList>
            <person name="Varghese N."/>
            <person name="Submissions S."/>
        </authorList>
    </citation>
    <scope>NUCLEOTIDE SEQUENCE [LARGE SCALE GENOMIC DNA]</scope>
    <source>
        <strain evidence="2">NLAE-zl-C134</strain>
    </source>
</reference>
<dbReference type="RefSeq" id="WP_109712134.1">
    <property type="nucleotide sequence ID" value="NZ_QGDS01000008.1"/>
</dbReference>
<proteinExistence type="predicted"/>
<evidence type="ECO:0000313" key="2">
    <source>
        <dbReference type="Proteomes" id="UP000254051"/>
    </source>
</evidence>
<sequence length="73" mass="8764">MGKVKLQKGSEEFEMFQDYWKLLQENWVVEDTGAYWEKVLADSDAFYQKYQTAFSKDLTLAYISELERKTKHE</sequence>
<organism evidence="1 2">
    <name type="scientific">Faecalicatena contorta</name>
    <dbReference type="NCBI Taxonomy" id="39482"/>
    <lineage>
        <taxon>Bacteria</taxon>
        <taxon>Bacillati</taxon>
        <taxon>Bacillota</taxon>
        <taxon>Clostridia</taxon>
        <taxon>Lachnospirales</taxon>
        <taxon>Lachnospiraceae</taxon>
        <taxon>Faecalicatena</taxon>
    </lineage>
</organism>
<dbReference type="OrthoDB" id="2056133at2"/>